<dbReference type="RefSeq" id="WP_209526041.1">
    <property type="nucleotide sequence ID" value="NZ_JAEEGA010000003.1"/>
</dbReference>
<gene>
    <name evidence="7" type="ORF">I6N95_06930</name>
</gene>
<keyword evidence="8" id="KW-1185">Reference proteome</keyword>
<feature type="modified residue" description="4-aspartylphosphate" evidence="4">
    <location>
        <position position="55"/>
    </location>
</feature>
<dbReference type="PROSITE" id="PS01124">
    <property type="entry name" value="HTH_ARAC_FAMILY_2"/>
    <property type="match status" value="1"/>
</dbReference>
<evidence type="ECO:0000256" key="2">
    <source>
        <dbReference type="ARBA" id="ARBA00023125"/>
    </source>
</evidence>
<evidence type="ECO:0000256" key="3">
    <source>
        <dbReference type="ARBA" id="ARBA00023163"/>
    </source>
</evidence>
<dbReference type="SUPFAM" id="SSF52172">
    <property type="entry name" value="CheY-like"/>
    <property type="match status" value="1"/>
</dbReference>
<name>A0A940PDD7_9ENTE</name>
<comment type="caution">
    <text evidence="7">The sequence shown here is derived from an EMBL/GenBank/DDBJ whole genome shotgun (WGS) entry which is preliminary data.</text>
</comment>
<dbReference type="PROSITE" id="PS50110">
    <property type="entry name" value="RESPONSE_REGULATORY"/>
    <property type="match status" value="1"/>
</dbReference>
<dbReference type="InterPro" id="IPR011006">
    <property type="entry name" value="CheY-like_superfamily"/>
</dbReference>
<dbReference type="GO" id="GO:0003700">
    <property type="term" value="F:DNA-binding transcription factor activity"/>
    <property type="evidence" value="ECO:0007669"/>
    <property type="project" value="InterPro"/>
</dbReference>
<dbReference type="Proteomes" id="UP000674938">
    <property type="component" value="Unassembled WGS sequence"/>
</dbReference>
<dbReference type="InterPro" id="IPR018062">
    <property type="entry name" value="HTH_AraC-typ_CS"/>
</dbReference>
<protein>
    <submittedName>
        <fullName evidence="7">AraC family transcriptional regulator</fullName>
    </submittedName>
</protein>
<dbReference type="SMART" id="SM00342">
    <property type="entry name" value="HTH_ARAC"/>
    <property type="match status" value="1"/>
</dbReference>
<feature type="domain" description="HTH araC/xylS-type" evidence="5">
    <location>
        <begin position="145"/>
        <end position="243"/>
    </location>
</feature>
<feature type="domain" description="Response regulatory" evidence="6">
    <location>
        <begin position="3"/>
        <end position="120"/>
    </location>
</feature>
<keyword evidence="3" id="KW-0804">Transcription</keyword>
<evidence type="ECO:0000313" key="8">
    <source>
        <dbReference type="Proteomes" id="UP000674938"/>
    </source>
</evidence>
<keyword evidence="2" id="KW-0238">DNA-binding</keyword>
<dbReference type="GO" id="GO:0000160">
    <property type="term" value="P:phosphorelay signal transduction system"/>
    <property type="evidence" value="ECO:0007669"/>
    <property type="project" value="InterPro"/>
</dbReference>
<dbReference type="InterPro" id="IPR001789">
    <property type="entry name" value="Sig_transdc_resp-reg_receiver"/>
</dbReference>
<dbReference type="SUPFAM" id="SSF46689">
    <property type="entry name" value="Homeodomain-like"/>
    <property type="match status" value="2"/>
</dbReference>
<dbReference type="InterPro" id="IPR009057">
    <property type="entry name" value="Homeodomain-like_sf"/>
</dbReference>
<organism evidence="7 8">
    <name type="scientific">Vagococcus allomyrinae</name>
    <dbReference type="NCBI Taxonomy" id="2794353"/>
    <lineage>
        <taxon>Bacteria</taxon>
        <taxon>Bacillati</taxon>
        <taxon>Bacillota</taxon>
        <taxon>Bacilli</taxon>
        <taxon>Lactobacillales</taxon>
        <taxon>Enterococcaceae</taxon>
        <taxon>Vagococcus</taxon>
    </lineage>
</organism>
<sequence>MCNILMITPDAELKKTLTNLLNKYFVNVFILPHAKTGPEAMAIAKSHQPEIIILDLTLKNENAYSCQRDLLASHPNLRSIVIDKEENCKNAQTAIRFGAIDYLVQPLIESETLNSIHRAIISLNQVSLLNHRSETALPTQNETILPMIQYIHDNYREELSLDSLADFMHLNKNYICQLFKKEVGMTYISYLNQYRVEQSKLLLRNSDKQLAEISETVGYTDPTYFSRIFKKITAISPKQYRQTYKGDFIPADLQQLL</sequence>
<dbReference type="Pfam" id="PF12833">
    <property type="entry name" value="HTH_18"/>
    <property type="match status" value="1"/>
</dbReference>
<keyword evidence="4" id="KW-0597">Phosphoprotein</keyword>
<keyword evidence="1" id="KW-0805">Transcription regulation</keyword>
<accession>A0A940PDD7</accession>
<evidence type="ECO:0000256" key="1">
    <source>
        <dbReference type="ARBA" id="ARBA00023015"/>
    </source>
</evidence>
<evidence type="ECO:0000256" key="4">
    <source>
        <dbReference type="PROSITE-ProRule" id="PRU00169"/>
    </source>
</evidence>
<dbReference type="InterPro" id="IPR018060">
    <property type="entry name" value="HTH_AraC"/>
</dbReference>
<dbReference type="AlphaFoldDB" id="A0A940PDD7"/>
<dbReference type="EMBL" id="JAEEGA010000003">
    <property type="protein sequence ID" value="MBP1040733.1"/>
    <property type="molecule type" value="Genomic_DNA"/>
</dbReference>
<dbReference type="CDD" id="cd00156">
    <property type="entry name" value="REC"/>
    <property type="match status" value="1"/>
</dbReference>
<evidence type="ECO:0000313" key="7">
    <source>
        <dbReference type="EMBL" id="MBP1040733.1"/>
    </source>
</evidence>
<reference evidence="7" key="1">
    <citation type="submission" date="2020-12" db="EMBL/GenBank/DDBJ databases">
        <title>Vagococcus allomyrinae sp. nov. and Enterococcus lavae sp. nov., isolated from the larvae of Allomyrina dichotoma.</title>
        <authorList>
            <person name="Lee S.D."/>
        </authorList>
    </citation>
    <scope>NUCLEOTIDE SEQUENCE</scope>
    <source>
        <strain evidence="7">BWB3-3</strain>
    </source>
</reference>
<dbReference type="Pfam" id="PF00072">
    <property type="entry name" value="Response_reg"/>
    <property type="match status" value="1"/>
</dbReference>
<evidence type="ECO:0000259" key="6">
    <source>
        <dbReference type="PROSITE" id="PS50110"/>
    </source>
</evidence>
<dbReference type="PROSITE" id="PS00041">
    <property type="entry name" value="HTH_ARAC_FAMILY_1"/>
    <property type="match status" value="1"/>
</dbReference>
<dbReference type="PRINTS" id="PR00032">
    <property type="entry name" value="HTHARAC"/>
</dbReference>
<dbReference type="PANTHER" id="PTHR43280:SF28">
    <property type="entry name" value="HTH-TYPE TRANSCRIPTIONAL ACTIVATOR RHAS"/>
    <property type="match status" value="1"/>
</dbReference>
<evidence type="ECO:0000259" key="5">
    <source>
        <dbReference type="PROSITE" id="PS01124"/>
    </source>
</evidence>
<dbReference type="PANTHER" id="PTHR43280">
    <property type="entry name" value="ARAC-FAMILY TRANSCRIPTIONAL REGULATOR"/>
    <property type="match status" value="1"/>
</dbReference>
<dbReference type="GO" id="GO:0043565">
    <property type="term" value="F:sequence-specific DNA binding"/>
    <property type="evidence" value="ECO:0007669"/>
    <property type="project" value="InterPro"/>
</dbReference>
<dbReference type="Gene3D" id="3.40.50.2300">
    <property type="match status" value="1"/>
</dbReference>
<proteinExistence type="predicted"/>
<dbReference type="Gene3D" id="1.10.10.60">
    <property type="entry name" value="Homeodomain-like"/>
    <property type="match status" value="2"/>
</dbReference>
<dbReference type="InterPro" id="IPR020449">
    <property type="entry name" value="Tscrpt_reg_AraC-type_HTH"/>
</dbReference>